<proteinExistence type="inferred from homology"/>
<dbReference type="EMBL" id="SNRW01012442">
    <property type="protein sequence ID" value="KAA6373821.1"/>
    <property type="molecule type" value="Genomic_DNA"/>
</dbReference>
<evidence type="ECO:0000256" key="1">
    <source>
        <dbReference type="ARBA" id="ARBA00006994"/>
    </source>
</evidence>
<dbReference type="PANTHER" id="PTHR12341:SF41">
    <property type="entry name" value="5'-3' EXORIBONUCLEASE 2"/>
    <property type="match status" value="1"/>
</dbReference>
<keyword evidence="2" id="KW-0507">mRNA processing</keyword>
<comment type="caution">
    <text evidence="7">The sequence shown here is derived from an EMBL/GenBank/DDBJ whole genome shotgun (WGS) entry which is preliminary data.</text>
</comment>
<keyword evidence="5" id="KW-0269">Exonuclease</keyword>
<dbReference type="OrthoDB" id="372487at2759"/>
<dbReference type="GO" id="GO:0000956">
    <property type="term" value="P:nuclear-transcribed mRNA catabolic process"/>
    <property type="evidence" value="ECO:0007669"/>
    <property type="project" value="TreeGrafter"/>
</dbReference>
<dbReference type="GO" id="GO:0003723">
    <property type="term" value="F:RNA binding"/>
    <property type="evidence" value="ECO:0007669"/>
    <property type="project" value="TreeGrafter"/>
</dbReference>
<protein>
    <submittedName>
        <fullName evidence="7">Putative 5'-3' exoribonuclease 2</fullName>
    </submittedName>
</protein>
<comment type="similarity">
    <text evidence="1">Belongs to the 5'-3' exonuclease family. XRN2/RAT1 subfamily.</text>
</comment>
<feature type="domain" description="Xrn1 N-terminal" evidence="6">
    <location>
        <begin position="1"/>
        <end position="134"/>
    </location>
</feature>
<sequence length="138" mass="16287">MGVPRFFLWLSRKWRKVLVDAVEQKPEIVDGQAIPVDFTEKNPNGLEFDNLYLDMNNIIHNCSHPEGQKAPDTEEEMMIAVWKALDRMFSIVRPRKVIFFAIDGVAPRAKINQQRSRRFRSAKEREIEAQRYEEIKRV</sequence>
<dbReference type="InterPro" id="IPR004859">
    <property type="entry name" value="Xrn1_N"/>
</dbReference>
<dbReference type="GO" id="GO:0004534">
    <property type="term" value="F:5'-3' RNA exonuclease activity"/>
    <property type="evidence" value="ECO:0007669"/>
    <property type="project" value="TreeGrafter"/>
</dbReference>
<dbReference type="GO" id="GO:0005634">
    <property type="term" value="C:nucleus"/>
    <property type="evidence" value="ECO:0007669"/>
    <property type="project" value="TreeGrafter"/>
</dbReference>
<evidence type="ECO:0000313" key="8">
    <source>
        <dbReference type="Proteomes" id="UP000324800"/>
    </source>
</evidence>
<dbReference type="FunFam" id="3.40.50.12390:FF:000003">
    <property type="entry name" value="5'-3' exoribonuclease"/>
    <property type="match status" value="1"/>
</dbReference>
<dbReference type="InterPro" id="IPR027073">
    <property type="entry name" value="5_3_exoribonuclease"/>
</dbReference>
<dbReference type="Gene3D" id="3.40.50.12390">
    <property type="match status" value="1"/>
</dbReference>
<evidence type="ECO:0000256" key="5">
    <source>
        <dbReference type="ARBA" id="ARBA00022839"/>
    </source>
</evidence>
<dbReference type="Pfam" id="PF03159">
    <property type="entry name" value="XRN_N"/>
    <property type="match status" value="1"/>
</dbReference>
<evidence type="ECO:0000313" key="7">
    <source>
        <dbReference type="EMBL" id="KAA6373821.1"/>
    </source>
</evidence>
<evidence type="ECO:0000256" key="4">
    <source>
        <dbReference type="ARBA" id="ARBA00022801"/>
    </source>
</evidence>
<gene>
    <name evidence="7" type="ORF">EZS28_030651</name>
</gene>
<reference evidence="7 8" key="1">
    <citation type="submission" date="2019-03" db="EMBL/GenBank/DDBJ databases">
        <title>Single cell metagenomics reveals metabolic interactions within the superorganism composed of flagellate Streblomastix strix and complex community of Bacteroidetes bacteria on its surface.</title>
        <authorList>
            <person name="Treitli S.C."/>
            <person name="Kolisko M."/>
            <person name="Husnik F."/>
            <person name="Keeling P."/>
            <person name="Hampl V."/>
        </authorList>
    </citation>
    <scope>NUCLEOTIDE SEQUENCE [LARGE SCALE GENOMIC DNA]</scope>
    <source>
        <strain evidence="7">ST1C</strain>
    </source>
</reference>
<dbReference type="AlphaFoldDB" id="A0A5J4UVE2"/>
<dbReference type="PANTHER" id="PTHR12341">
    <property type="entry name" value="5'-&gt;3' EXORIBONUCLEASE"/>
    <property type="match status" value="1"/>
</dbReference>
<keyword evidence="4" id="KW-0378">Hydrolase</keyword>
<evidence type="ECO:0000259" key="6">
    <source>
        <dbReference type="Pfam" id="PF03159"/>
    </source>
</evidence>
<keyword evidence="3" id="KW-0540">Nuclease</keyword>
<dbReference type="Proteomes" id="UP000324800">
    <property type="component" value="Unassembled WGS sequence"/>
</dbReference>
<name>A0A5J4UVE2_9EUKA</name>
<dbReference type="GO" id="GO:0006397">
    <property type="term" value="P:mRNA processing"/>
    <property type="evidence" value="ECO:0007669"/>
    <property type="project" value="UniProtKB-KW"/>
</dbReference>
<evidence type="ECO:0000256" key="2">
    <source>
        <dbReference type="ARBA" id="ARBA00022664"/>
    </source>
</evidence>
<organism evidence="7 8">
    <name type="scientific">Streblomastix strix</name>
    <dbReference type="NCBI Taxonomy" id="222440"/>
    <lineage>
        <taxon>Eukaryota</taxon>
        <taxon>Metamonada</taxon>
        <taxon>Preaxostyla</taxon>
        <taxon>Oxymonadida</taxon>
        <taxon>Streblomastigidae</taxon>
        <taxon>Streblomastix</taxon>
    </lineage>
</organism>
<evidence type="ECO:0000256" key="3">
    <source>
        <dbReference type="ARBA" id="ARBA00022722"/>
    </source>
</evidence>
<accession>A0A5J4UVE2</accession>